<comment type="similarity">
    <text evidence="1 7">Belongs to the Lgt family.</text>
</comment>
<reference evidence="9" key="1">
    <citation type="submission" date="2019-11" db="EMBL/GenBank/DDBJ databases">
        <title>Microbial mats filling the niche in hypersaline microbial mats.</title>
        <authorList>
            <person name="Wong H.L."/>
            <person name="Macleod F.I."/>
            <person name="White R.A. III"/>
            <person name="Burns B.P."/>
        </authorList>
    </citation>
    <scope>NUCLEOTIDE SEQUENCE</scope>
    <source>
        <strain evidence="9">Bin_327</strain>
    </source>
</reference>
<feature type="compositionally biased region" description="Basic residues" evidence="8">
    <location>
        <begin position="312"/>
        <end position="323"/>
    </location>
</feature>
<feature type="transmembrane region" description="Helical" evidence="7">
    <location>
        <begin position="16"/>
        <end position="35"/>
    </location>
</feature>
<dbReference type="AlphaFoldDB" id="A0A9D5K9I9"/>
<name>A0A9D5K9I9_UNCW3</name>
<feature type="transmembrane region" description="Helical" evidence="7">
    <location>
        <begin position="208"/>
        <end position="228"/>
    </location>
</feature>
<feature type="region of interest" description="Disordered" evidence="8">
    <location>
        <begin position="302"/>
        <end position="323"/>
    </location>
</feature>
<evidence type="ECO:0000256" key="7">
    <source>
        <dbReference type="HAMAP-Rule" id="MF_01147"/>
    </source>
</evidence>
<evidence type="ECO:0000256" key="1">
    <source>
        <dbReference type="ARBA" id="ARBA00007150"/>
    </source>
</evidence>
<sequence length="323" mass="36419">MYRELFKIGNFPVRTYSIFLLLAFVAGMLVVRRLIKRRSLLDSQIVVDLAFWVIIGVIVGARLLFVLMHWPDFADQPLRAFNVMEGGAVYYGGLILGMLFGFLFLLVRWKKTYPGIGFKSFTDKLFTVMDAVAPAMALGEGVGRIGCFFNGCCYGLPTDACGIFCTDGAVHYFRGYGLPTDACGITFPPQSYASAQYGVDHSIWPTQLFQSGGGFLLFGLLILLLFVTRMRKGQLFGIFFFGFGALRFGVNFLRWYDPLTNDLWTNQIIAIGLMVAGVVVFLLGHFFFDKVPTVKSVAAQRRRMEEEARKREEKKKRKSGKRK</sequence>
<keyword evidence="2 7" id="KW-1003">Cell membrane</keyword>
<dbReference type="EMBL" id="WJKJ01000193">
    <property type="protein sequence ID" value="MBD3364742.1"/>
    <property type="molecule type" value="Genomic_DNA"/>
</dbReference>
<dbReference type="Pfam" id="PF01790">
    <property type="entry name" value="LGT"/>
    <property type="match status" value="1"/>
</dbReference>
<proteinExistence type="inferred from homology"/>
<keyword evidence="5 7" id="KW-1133">Transmembrane helix</keyword>
<keyword evidence="3 7" id="KW-0808">Transferase</keyword>
<feature type="transmembrane region" description="Helical" evidence="7">
    <location>
        <begin position="235"/>
        <end position="256"/>
    </location>
</feature>
<dbReference type="GO" id="GO:0042158">
    <property type="term" value="P:lipoprotein biosynthetic process"/>
    <property type="evidence" value="ECO:0007669"/>
    <property type="project" value="UniProtKB-UniRule"/>
</dbReference>
<organism evidence="9 10">
    <name type="scientific">candidate division WOR-3 bacterium</name>
    <dbReference type="NCBI Taxonomy" id="2052148"/>
    <lineage>
        <taxon>Bacteria</taxon>
        <taxon>Bacteria division WOR-3</taxon>
    </lineage>
</organism>
<keyword evidence="6 7" id="KW-0472">Membrane</keyword>
<dbReference type="InterPro" id="IPR001640">
    <property type="entry name" value="Lgt"/>
</dbReference>
<feature type="compositionally biased region" description="Basic and acidic residues" evidence="8">
    <location>
        <begin position="302"/>
        <end position="311"/>
    </location>
</feature>
<comment type="pathway">
    <text evidence="7">Protein modification; lipoprotein biosynthesis (diacylglyceryl transfer).</text>
</comment>
<evidence type="ECO:0000256" key="6">
    <source>
        <dbReference type="ARBA" id="ARBA00023136"/>
    </source>
</evidence>
<evidence type="ECO:0000256" key="3">
    <source>
        <dbReference type="ARBA" id="ARBA00022679"/>
    </source>
</evidence>
<evidence type="ECO:0000313" key="10">
    <source>
        <dbReference type="Proteomes" id="UP000630660"/>
    </source>
</evidence>
<accession>A0A9D5K9I9</accession>
<evidence type="ECO:0000256" key="5">
    <source>
        <dbReference type="ARBA" id="ARBA00022989"/>
    </source>
</evidence>
<dbReference type="Proteomes" id="UP000630660">
    <property type="component" value="Unassembled WGS sequence"/>
</dbReference>
<evidence type="ECO:0000313" key="9">
    <source>
        <dbReference type="EMBL" id="MBD3364742.1"/>
    </source>
</evidence>
<evidence type="ECO:0000256" key="2">
    <source>
        <dbReference type="ARBA" id="ARBA00022475"/>
    </source>
</evidence>
<evidence type="ECO:0000256" key="4">
    <source>
        <dbReference type="ARBA" id="ARBA00022692"/>
    </source>
</evidence>
<comment type="subcellular location">
    <subcellularLocation>
        <location evidence="7">Cell membrane</location>
        <topology evidence="7">Multi-pass membrane protein</topology>
    </subcellularLocation>
</comment>
<feature type="transmembrane region" description="Helical" evidence="7">
    <location>
        <begin position="268"/>
        <end position="288"/>
    </location>
</feature>
<feature type="binding site" evidence="7">
    <location>
        <position position="144"/>
    </location>
    <ligand>
        <name>a 1,2-diacyl-sn-glycero-3-phospho-(1'-sn-glycerol)</name>
        <dbReference type="ChEBI" id="CHEBI:64716"/>
    </ligand>
</feature>
<comment type="caution">
    <text evidence="9">The sequence shown here is derived from an EMBL/GenBank/DDBJ whole genome shotgun (WGS) entry which is preliminary data.</text>
</comment>
<comment type="catalytic activity">
    <reaction evidence="7">
        <text>L-cysteinyl-[prolipoprotein] + a 1,2-diacyl-sn-glycero-3-phospho-(1'-sn-glycerol) = an S-1,2-diacyl-sn-glyceryl-L-cysteinyl-[prolipoprotein] + sn-glycerol 1-phosphate + H(+)</text>
        <dbReference type="Rhea" id="RHEA:56712"/>
        <dbReference type="Rhea" id="RHEA-COMP:14679"/>
        <dbReference type="Rhea" id="RHEA-COMP:14680"/>
        <dbReference type="ChEBI" id="CHEBI:15378"/>
        <dbReference type="ChEBI" id="CHEBI:29950"/>
        <dbReference type="ChEBI" id="CHEBI:57685"/>
        <dbReference type="ChEBI" id="CHEBI:64716"/>
        <dbReference type="ChEBI" id="CHEBI:140658"/>
        <dbReference type="EC" id="2.5.1.145"/>
    </reaction>
</comment>
<feature type="transmembrane region" description="Helical" evidence="7">
    <location>
        <begin position="47"/>
        <end position="68"/>
    </location>
</feature>
<dbReference type="PANTHER" id="PTHR30589">
    <property type="entry name" value="PROLIPOPROTEIN DIACYLGLYCERYL TRANSFERASE"/>
    <property type="match status" value="1"/>
</dbReference>
<dbReference type="GO" id="GO:0008961">
    <property type="term" value="F:phosphatidylglycerol-prolipoprotein diacylglyceryl transferase activity"/>
    <property type="evidence" value="ECO:0007669"/>
    <property type="project" value="UniProtKB-UniRule"/>
</dbReference>
<evidence type="ECO:0000256" key="8">
    <source>
        <dbReference type="SAM" id="MobiDB-lite"/>
    </source>
</evidence>
<dbReference type="PANTHER" id="PTHR30589:SF0">
    <property type="entry name" value="PHOSPHATIDYLGLYCEROL--PROLIPOPROTEIN DIACYLGLYCERYL TRANSFERASE"/>
    <property type="match status" value="1"/>
</dbReference>
<dbReference type="GO" id="GO:0005886">
    <property type="term" value="C:plasma membrane"/>
    <property type="evidence" value="ECO:0007669"/>
    <property type="project" value="UniProtKB-SubCell"/>
</dbReference>
<keyword evidence="4 7" id="KW-0812">Transmembrane</keyword>
<feature type="transmembrane region" description="Helical" evidence="7">
    <location>
        <begin position="88"/>
        <end position="109"/>
    </location>
</feature>
<dbReference type="HAMAP" id="MF_01147">
    <property type="entry name" value="Lgt"/>
    <property type="match status" value="1"/>
</dbReference>
<comment type="function">
    <text evidence="7">Catalyzes the transfer of the diacylglyceryl group from phosphatidylglycerol to the sulfhydryl group of the N-terminal cysteine of a prolipoprotein, the first step in the formation of mature lipoproteins.</text>
</comment>
<protein>
    <recommendedName>
        <fullName evidence="7">Phosphatidylglycerol--prolipoprotein diacylglyceryl transferase</fullName>
        <ecNumber evidence="7">2.5.1.145</ecNumber>
    </recommendedName>
</protein>
<dbReference type="EC" id="2.5.1.145" evidence="7"/>
<gene>
    <name evidence="7" type="primary">lgt</name>
    <name evidence="9" type="ORF">GF359_05955</name>
</gene>